<sequence>MAIGTVKWFNDAKGFGFIAQDNGEDVFCHHTAINMDGFRTLQEGQKVEFEVTRGPKGLQAQNVRAVGG</sequence>
<dbReference type="GO" id="GO:0003676">
    <property type="term" value="F:nucleic acid binding"/>
    <property type="evidence" value="ECO:0007669"/>
    <property type="project" value="InterPro"/>
</dbReference>
<name>A0A848LRH9_9BACT</name>
<dbReference type="PIRSF" id="PIRSF002599">
    <property type="entry name" value="Cold_shock_A"/>
    <property type="match status" value="1"/>
</dbReference>
<dbReference type="AlphaFoldDB" id="A0A848LRH9"/>
<dbReference type="InterPro" id="IPR019844">
    <property type="entry name" value="CSD_CS"/>
</dbReference>
<comment type="caution">
    <text evidence="5">The sequence shown here is derived from an EMBL/GenBank/DDBJ whole genome shotgun (WGS) entry which is preliminary data.</text>
</comment>
<dbReference type="RefSeq" id="WP_169349586.1">
    <property type="nucleotide sequence ID" value="NZ_JABBJJ010000240.1"/>
</dbReference>
<evidence type="ECO:0000256" key="3">
    <source>
        <dbReference type="RuleBase" id="RU000408"/>
    </source>
</evidence>
<accession>A0A848LRH9</accession>
<dbReference type="Gene3D" id="6.20.370.130">
    <property type="match status" value="1"/>
</dbReference>
<dbReference type="Gene3D" id="2.40.50.140">
    <property type="entry name" value="Nucleic acid-binding proteins"/>
    <property type="match status" value="1"/>
</dbReference>
<dbReference type="Proteomes" id="UP000518300">
    <property type="component" value="Unassembled WGS sequence"/>
</dbReference>
<evidence type="ECO:0000259" key="4">
    <source>
        <dbReference type="PROSITE" id="PS51857"/>
    </source>
</evidence>
<dbReference type="SUPFAM" id="SSF50249">
    <property type="entry name" value="Nucleic acid-binding proteins"/>
    <property type="match status" value="1"/>
</dbReference>
<dbReference type="InterPro" id="IPR011129">
    <property type="entry name" value="CSD"/>
</dbReference>
<evidence type="ECO:0000256" key="1">
    <source>
        <dbReference type="ARBA" id="ARBA00004496"/>
    </source>
</evidence>
<protein>
    <submittedName>
        <fullName evidence="5">Cold-shock protein</fullName>
    </submittedName>
</protein>
<proteinExistence type="predicted"/>
<dbReference type="EMBL" id="JABBJJ010000240">
    <property type="protein sequence ID" value="NMO20366.1"/>
    <property type="molecule type" value="Genomic_DNA"/>
</dbReference>
<dbReference type="SMART" id="SM00357">
    <property type="entry name" value="CSP"/>
    <property type="match status" value="1"/>
</dbReference>
<dbReference type="Pfam" id="PF00313">
    <property type="entry name" value="CSD"/>
    <property type="match status" value="1"/>
</dbReference>
<dbReference type="PROSITE" id="PS00352">
    <property type="entry name" value="CSD_1"/>
    <property type="match status" value="1"/>
</dbReference>
<dbReference type="InterPro" id="IPR050181">
    <property type="entry name" value="Cold_shock_domain"/>
</dbReference>
<gene>
    <name evidence="5" type="ORF">HG543_36730</name>
</gene>
<organism evidence="5 6">
    <name type="scientific">Pyxidicoccus fallax</name>
    <dbReference type="NCBI Taxonomy" id="394095"/>
    <lineage>
        <taxon>Bacteria</taxon>
        <taxon>Pseudomonadati</taxon>
        <taxon>Myxococcota</taxon>
        <taxon>Myxococcia</taxon>
        <taxon>Myxococcales</taxon>
        <taxon>Cystobacterineae</taxon>
        <taxon>Myxococcaceae</taxon>
        <taxon>Pyxidicoccus</taxon>
    </lineage>
</organism>
<evidence type="ECO:0000313" key="5">
    <source>
        <dbReference type="EMBL" id="NMO20366.1"/>
    </source>
</evidence>
<reference evidence="5 6" key="1">
    <citation type="submission" date="2020-04" db="EMBL/GenBank/DDBJ databases">
        <title>Draft genome of Pyxidicoccus fallax type strain.</title>
        <authorList>
            <person name="Whitworth D.E."/>
        </authorList>
    </citation>
    <scope>NUCLEOTIDE SEQUENCE [LARGE SCALE GENOMIC DNA]</scope>
    <source>
        <strain evidence="5 6">DSM 14698</strain>
    </source>
</reference>
<dbReference type="CDD" id="cd04458">
    <property type="entry name" value="CSP_CDS"/>
    <property type="match status" value="1"/>
</dbReference>
<keyword evidence="6" id="KW-1185">Reference proteome</keyword>
<dbReference type="InterPro" id="IPR002059">
    <property type="entry name" value="CSP_DNA-bd"/>
</dbReference>
<dbReference type="PROSITE" id="PS51857">
    <property type="entry name" value="CSD_2"/>
    <property type="match status" value="1"/>
</dbReference>
<evidence type="ECO:0000313" key="6">
    <source>
        <dbReference type="Proteomes" id="UP000518300"/>
    </source>
</evidence>
<evidence type="ECO:0000256" key="2">
    <source>
        <dbReference type="ARBA" id="ARBA00022490"/>
    </source>
</evidence>
<dbReference type="FunFam" id="2.40.50.140:FF:000006">
    <property type="entry name" value="Cold shock protein CspC"/>
    <property type="match status" value="1"/>
</dbReference>
<dbReference type="InterPro" id="IPR012340">
    <property type="entry name" value="NA-bd_OB-fold"/>
</dbReference>
<dbReference type="InterPro" id="IPR012156">
    <property type="entry name" value="Cold_shock_CspA"/>
</dbReference>
<dbReference type="PRINTS" id="PR00050">
    <property type="entry name" value="COLDSHOCK"/>
</dbReference>
<keyword evidence="2" id="KW-0963">Cytoplasm</keyword>
<feature type="domain" description="CSD" evidence="4">
    <location>
        <begin position="1"/>
        <end position="65"/>
    </location>
</feature>
<dbReference type="PANTHER" id="PTHR11544">
    <property type="entry name" value="COLD SHOCK DOMAIN CONTAINING PROTEINS"/>
    <property type="match status" value="1"/>
</dbReference>
<dbReference type="GO" id="GO:0005829">
    <property type="term" value="C:cytosol"/>
    <property type="evidence" value="ECO:0007669"/>
    <property type="project" value="UniProtKB-ARBA"/>
</dbReference>
<comment type="subcellular location">
    <subcellularLocation>
        <location evidence="1 3">Cytoplasm</location>
    </subcellularLocation>
</comment>